<dbReference type="SUPFAM" id="SSF56821">
    <property type="entry name" value="Prismane protein-like"/>
    <property type="match status" value="1"/>
</dbReference>
<protein>
    <submittedName>
        <fullName evidence="1">Uncharacterized protein</fullName>
    </submittedName>
</protein>
<accession>X1BKK8</accession>
<proteinExistence type="predicted"/>
<dbReference type="InterPro" id="IPR011254">
    <property type="entry name" value="Prismane-like_sf"/>
</dbReference>
<dbReference type="GO" id="GO:0016491">
    <property type="term" value="F:oxidoreductase activity"/>
    <property type="evidence" value="ECO:0007669"/>
    <property type="project" value="InterPro"/>
</dbReference>
<comment type="caution">
    <text evidence="1">The sequence shown here is derived from an EMBL/GenBank/DDBJ whole genome shotgun (WGS) entry which is preliminary data.</text>
</comment>
<dbReference type="AlphaFoldDB" id="X1BKK8"/>
<sequence>TAESIEQAIVLCAKLCIRAADNTKGRMIKVTHWMDLSRKYLGVKIPYELEKYIRVEADIPINMKTEILEYLKSKNWEPIEIIDPTIVERLSKKYVK</sequence>
<gene>
    <name evidence="1" type="ORF">S01H4_26405</name>
</gene>
<feature type="non-terminal residue" evidence="1">
    <location>
        <position position="1"/>
    </location>
</feature>
<reference evidence="1" key="1">
    <citation type="journal article" date="2014" name="Front. Microbiol.">
        <title>High frequency of phylogenetically diverse reductive dehalogenase-homologous genes in deep subseafloor sedimentary metagenomes.</title>
        <authorList>
            <person name="Kawai M."/>
            <person name="Futagami T."/>
            <person name="Toyoda A."/>
            <person name="Takaki Y."/>
            <person name="Nishi S."/>
            <person name="Hori S."/>
            <person name="Arai W."/>
            <person name="Tsubouchi T."/>
            <person name="Morono Y."/>
            <person name="Uchiyama I."/>
            <person name="Ito T."/>
            <person name="Fujiyama A."/>
            <person name="Inagaki F."/>
            <person name="Takami H."/>
        </authorList>
    </citation>
    <scope>NUCLEOTIDE SEQUENCE</scope>
    <source>
        <strain evidence="1">Expedition CK06-06</strain>
    </source>
</reference>
<organism evidence="1">
    <name type="scientific">marine sediment metagenome</name>
    <dbReference type="NCBI Taxonomy" id="412755"/>
    <lineage>
        <taxon>unclassified sequences</taxon>
        <taxon>metagenomes</taxon>
        <taxon>ecological metagenomes</taxon>
    </lineage>
</organism>
<name>X1BKK8_9ZZZZ</name>
<evidence type="ECO:0000313" key="1">
    <source>
        <dbReference type="EMBL" id="GAG84603.1"/>
    </source>
</evidence>
<dbReference type="EMBL" id="BART01012728">
    <property type="protein sequence ID" value="GAG84603.1"/>
    <property type="molecule type" value="Genomic_DNA"/>
</dbReference>